<protein>
    <recommendedName>
        <fullName evidence="1">Pyridine nucleotide-disulphide oxidoreductase dimerisation domain-containing protein</fullName>
    </recommendedName>
</protein>
<proteinExistence type="predicted"/>
<accession>A0A221MAI1</accession>
<evidence type="ECO:0000259" key="1">
    <source>
        <dbReference type="Pfam" id="PF02852"/>
    </source>
</evidence>
<dbReference type="InterPro" id="IPR004099">
    <property type="entry name" value="Pyr_nucl-diS_OxRdtase_dimer"/>
</dbReference>
<organism evidence="2 3">
    <name type="scientific">Virgibacillus necropolis</name>
    <dbReference type="NCBI Taxonomy" id="163877"/>
    <lineage>
        <taxon>Bacteria</taxon>
        <taxon>Bacillati</taxon>
        <taxon>Bacillota</taxon>
        <taxon>Bacilli</taxon>
        <taxon>Bacillales</taxon>
        <taxon>Bacillaceae</taxon>
        <taxon>Virgibacillus</taxon>
    </lineage>
</organism>
<dbReference type="KEGG" id="vne:CFK40_06220"/>
<dbReference type="Gene3D" id="3.30.390.30">
    <property type="match status" value="1"/>
</dbReference>
<evidence type="ECO:0000313" key="2">
    <source>
        <dbReference type="EMBL" id="ASN04641.1"/>
    </source>
</evidence>
<dbReference type="InterPro" id="IPR016156">
    <property type="entry name" value="FAD/NAD-linked_Rdtase_dimer_sf"/>
</dbReference>
<feature type="domain" description="Pyridine nucleotide-disulphide oxidoreductase dimerisation" evidence="1">
    <location>
        <begin position="2"/>
        <end position="66"/>
    </location>
</feature>
<dbReference type="AlphaFoldDB" id="A0A221MAI1"/>
<evidence type="ECO:0000313" key="3">
    <source>
        <dbReference type="Proteomes" id="UP000204391"/>
    </source>
</evidence>
<dbReference type="EMBL" id="CP022437">
    <property type="protein sequence ID" value="ASN04641.1"/>
    <property type="molecule type" value="Genomic_DNA"/>
</dbReference>
<dbReference type="Proteomes" id="UP000204391">
    <property type="component" value="Chromosome"/>
</dbReference>
<reference evidence="2 3" key="1">
    <citation type="journal article" date="2003" name="Int. J. Syst. Evol. Microbiol.">
        <title>Virgibacillus carmonensis sp. nov., Virgibacillus necropolis sp. nov. and Virgibacillus picturae sp. nov., three novel species isolated from deteriorated mural paintings, transfer of the species of the genus salibacillus to Virgibacillus, as Virgibacillus marismortui comb. nov. and Virgibacillus salexigens comb. nov., and emended description of the genus Virgibacillus.</title>
        <authorList>
            <person name="Heyrman J."/>
            <person name="Logan N.A."/>
            <person name="Busse H.J."/>
            <person name="Balcaen A."/>
            <person name="Lebbe L."/>
            <person name="Rodriguez-Diaz M."/>
            <person name="Swings J."/>
            <person name="De Vos P."/>
        </authorList>
    </citation>
    <scope>NUCLEOTIDE SEQUENCE [LARGE SCALE GENOMIC DNA]</scope>
    <source>
        <strain evidence="2 3">LMG 19488</strain>
    </source>
</reference>
<gene>
    <name evidence="2" type="ORF">CFK40_06220</name>
</gene>
<name>A0A221MAI1_9BACI</name>
<dbReference type="Pfam" id="PF02852">
    <property type="entry name" value="Pyr_redox_dim"/>
    <property type="match status" value="1"/>
</dbReference>
<dbReference type="RefSeq" id="WP_089531492.1">
    <property type="nucleotide sequence ID" value="NZ_CP022437.1"/>
</dbReference>
<dbReference type="SUPFAM" id="SSF55424">
    <property type="entry name" value="FAD/NAD-linked reductases, dimerisation (C-terminal) domain"/>
    <property type="match status" value="1"/>
</dbReference>
<keyword evidence="3" id="KW-1185">Reference proteome</keyword>
<sequence>MISGEKSGIVSVNKDEEKDLLLGFHIIGAGAVELVSRGGTALEMVARDEDLRFPSYLHPSMNEAIVGVMDGLADMAIHPSP</sequence>